<reference evidence="2 3" key="1">
    <citation type="submission" date="2016-05" db="EMBL/GenBank/DDBJ databases">
        <title>Genome sequencing of Acetobacter pasteurianus strain SRCM100623.</title>
        <authorList>
            <person name="Song Y.R."/>
        </authorList>
    </citation>
    <scope>NUCLEOTIDE SEQUENCE [LARGE SCALE GENOMIC DNA]</scope>
    <source>
        <strain evidence="2 3">SRCM100623</strain>
    </source>
</reference>
<evidence type="ECO:0000313" key="2">
    <source>
        <dbReference type="EMBL" id="OAZ70812.1"/>
    </source>
</evidence>
<organism evidence="2 3">
    <name type="scientific">Acetobacter pasteurianus</name>
    <name type="common">Acetobacter turbidans</name>
    <dbReference type="NCBI Taxonomy" id="438"/>
    <lineage>
        <taxon>Bacteria</taxon>
        <taxon>Pseudomonadati</taxon>
        <taxon>Pseudomonadota</taxon>
        <taxon>Alphaproteobacteria</taxon>
        <taxon>Acetobacterales</taxon>
        <taxon>Acetobacteraceae</taxon>
        <taxon>Acetobacter</taxon>
    </lineage>
</organism>
<evidence type="ECO:0000313" key="3">
    <source>
        <dbReference type="Proteomes" id="UP000093796"/>
    </source>
</evidence>
<accession>A0A1A0D899</accession>
<dbReference type="InterPro" id="IPR028992">
    <property type="entry name" value="Hedgehog/Intein_dom"/>
</dbReference>
<dbReference type="eggNOG" id="COG3210">
    <property type="taxonomic scope" value="Bacteria"/>
</dbReference>
<dbReference type="Proteomes" id="UP000093796">
    <property type="component" value="Unassembled WGS sequence"/>
</dbReference>
<feature type="domain" description="Hedgehog/Intein (Hint)" evidence="1">
    <location>
        <begin position="3"/>
        <end position="74"/>
    </location>
</feature>
<sequence>MLKDAIADGVPYKDMLITAEHCLFFEGKFVPVRMLVNGVSIFYDKSITSYDYYHVETDQHSVITADGMLTEAIWIQATAALSVRKVRLQHYVAQCRAG</sequence>
<dbReference type="EMBL" id="LYUD01000115">
    <property type="protein sequence ID" value="OAZ70812.1"/>
    <property type="molecule type" value="Genomic_DNA"/>
</dbReference>
<comment type="caution">
    <text evidence="2">The sequence shown here is derived from an EMBL/GenBank/DDBJ whole genome shotgun (WGS) entry which is preliminary data.</text>
</comment>
<gene>
    <name evidence="2" type="ORF">SRCM100623_02163</name>
</gene>
<protein>
    <recommendedName>
        <fullName evidence="1">Hedgehog/Intein (Hint) domain-containing protein</fullName>
    </recommendedName>
</protein>
<proteinExistence type="predicted"/>
<dbReference type="AlphaFoldDB" id="A0A1A0D899"/>
<evidence type="ECO:0000259" key="1">
    <source>
        <dbReference type="Pfam" id="PF13403"/>
    </source>
</evidence>
<dbReference type="PATRIC" id="fig|438.15.peg.2398"/>
<dbReference type="Pfam" id="PF13403">
    <property type="entry name" value="Hint_2"/>
    <property type="match status" value="1"/>
</dbReference>
<name>A0A1A0D899_ACEPA</name>